<accession>A0A0D4BZG2</accession>
<dbReference type="STRING" id="1618207.UM93_08135"/>
<dbReference type="OrthoDB" id="2513152at2"/>
<gene>
    <name evidence="1" type="ORF">UM93_08135</name>
</gene>
<proteinExistence type="predicted"/>
<dbReference type="KEGG" id="ari:UM93_08135"/>
<dbReference type="EMBL" id="CP011005">
    <property type="protein sequence ID" value="AJT41491.1"/>
    <property type="molecule type" value="Genomic_DNA"/>
</dbReference>
<evidence type="ECO:0000313" key="1">
    <source>
        <dbReference type="EMBL" id="AJT41491.1"/>
    </source>
</evidence>
<dbReference type="Gene3D" id="3.40.190.10">
    <property type="entry name" value="Periplasmic binding protein-like II"/>
    <property type="match status" value="1"/>
</dbReference>
<organism evidence="1 2">
    <name type="scientific">Psychromicrobium lacuslunae</name>
    <dbReference type="NCBI Taxonomy" id="1618207"/>
    <lineage>
        <taxon>Bacteria</taxon>
        <taxon>Bacillati</taxon>
        <taxon>Actinomycetota</taxon>
        <taxon>Actinomycetes</taxon>
        <taxon>Micrococcales</taxon>
        <taxon>Micrococcaceae</taxon>
        <taxon>Psychromicrobium</taxon>
    </lineage>
</organism>
<dbReference type="RefSeq" id="WP_045074906.1">
    <property type="nucleotide sequence ID" value="NZ_CP011005.1"/>
</dbReference>
<dbReference type="HOGENOM" id="CLU_035417_0_0_11"/>
<dbReference type="SUPFAM" id="SSF53850">
    <property type="entry name" value="Periplasmic binding protein-like II"/>
    <property type="match status" value="1"/>
</dbReference>
<dbReference type="PROSITE" id="PS51318">
    <property type="entry name" value="TAT"/>
    <property type="match status" value="1"/>
</dbReference>
<protein>
    <submittedName>
        <fullName evidence="1">Sugar ABC transporter substrate-binding protein</fullName>
    </submittedName>
</protein>
<dbReference type="Proteomes" id="UP000061839">
    <property type="component" value="Chromosome"/>
</dbReference>
<dbReference type="AlphaFoldDB" id="A0A0D4BZG2"/>
<name>A0A0D4BZG2_9MICC</name>
<dbReference type="InterPro" id="IPR006311">
    <property type="entry name" value="TAT_signal"/>
</dbReference>
<keyword evidence="2" id="KW-1185">Reference proteome</keyword>
<sequence>MATDKISQGSISSAGFNRRGFLGLAGLSVTALTLGGTLTACGSGGNGGGGADASAKVTLPTYKEFTKVTADLPGNAQGLQAGFLKAPGELVTSVSGPPLKGKVTGLTETFETMSPAMVDNPFWGRLNTALGGTLDLQIAEDVGDGYPAKFATILASDTLPDMMWVPPNQGIPNVGPMLEAKFQDLTKYLSGDAVLEYSNLAALKPDSWKTAVVNGKIWGAPIPSTPFGQVMAGNKASWAAVGGLTANDADEFFAKVKELTRPKEGKYALEPAYINMLHMFTEWYGAPNSWAVNKDRTLTHLYETDEYRAGLEYAAKLFAAGVFYPNVNATDISNRIVSGSVAAQVIVGPHDIRRYRTLSAAAQTEILVPFAAVKGGKPTYDMGYGTVGFTAFKTADESKIRELLSLINYLSAPFGTVEYMQKNYGEKGKDYTLDAGGNPVLTASGQTDIPGLASALNIMSSPENVVFNPAFPDDTKYIYEQEKKLLEFAQRNPTNGTYSDTNAKVGAKIQTAFRDKIVDIVTGRSKVSDLAEAVKRWKADGGDKIREEYQKALPADVPVTGK</sequence>
<reference evidence="1 2" key="1">
    <citation type="journal article" date="2015" name="Genome Announc.">
        <title>Complete Genome Sequencing of Protease-Producing Novel Arthrobacter sp. Strain IHBB 11108 Using PacBio Single-Molecule Real-Time Sequencing Technology.</title>
        <authorList>
            <person name="Kiran S."/>
            <person name="Swarnkar M.K."/>
            <person name="Pal M."/>
            <person name="Thakur R."/>
            <person name="Tewari R."/>
            <person name="Singh A.K."/>
            <person name="Gulati A."/>
        </authorList>
    </citation>
    <scope>NUCLEOTIDE SEQUENCE [LARGE SCALE GENOMIC DNA]</scope>
    <source>
        <strain evidence="1 2">IHBB 11108</strain>
    </source>
</reference>
<dbReference type="PATRIC" id="fig|1618207.4.peg.1646"/>
<evidence type="ECO:0000313" key="2">
    <source>
        <dbReference type="Proteomes" id="UP000061839"/>
    </source>
</evidence>